<dbReference type="HOGENOM" id="CLU_168436_0_0_1"/>
<dbReference type="OrthoDB" id="3215534at2759"/>
<evidence type="ECO:0000313" key="1">
    <source>
        <dbReference type="EMBL" id="KIP08460.1"/>
    </source>
</evidence>
<sequence>DESELAEVRVPLKPTPGGYWADAKEVSKALQASASKLDGPARVYAMRGKYKQVFLRVAADGEETFNSANLKIGDDRTIEVFVEYVS</sequence>
<organism evidence="1 2">
    <name type="scientific">Phlebiopsis gigantea (strain 11061_1 CR5-6)</name>
    <name type="common">White-rot fungus</name>
    <name type="synonym">Peniophora gigantea</name>
    <dbReference type="NCBI Taxonomy" id="745531"/>
    <lineage>
        <taxon>Eukaryota</taxon>
        <taxon>Fungi</taxon>
        <taxon>Dikarya</taxon>
        <taxon>Basidiomycota</taxon>
        <taxon>Agaricomycotina</taxon>
        <taxon>Agaricomycetes</taxon>
        <taxon>Polyporales</taxon>
        <taxon>Phanerochaetaceae</taxon>
        <taxon>Phlebiopsis</taxon>
    </lineage>
</organism>
<protein>
    <submittedName>
        <fullName evidence="1">Uncharacterized protein</fullName>
    </submittedName>
</protein>
<proteinExistence type="predicted"/>
<gene>
    <name evidence="1" type="ORF">PHLGIDRAFT_55750</name>
</gene>
<name>A0A0C3SC25_PHLG1</name>
<evidence type="ECO:0000313" key="2">
    <source>
        <dbReference type="Proteomes" id="UP000053257"/>
    </source>
</evidence>
<feature type="non-terminal residue" evidence="1">
    <location>
        <position position="86"/>
    </location>
</feature>
<reference evidence="1 2" key="1">
    <citation type="journal article" date="2014" name="PLoS Genet.">
        <title>Analysis of the Phlebiopsis gigantea genome, transcriptome and secretome provides insight into its pioneer colonization strategies of wood.</title>
        <authorList>
            <person name="Hori C."/>
            <person name="Ishida T."/>
            <person name="Igarashi K."/>
            <person name="Samejima M."/>
            <person name="Suzuki H."/>
            <person name="Master E."/>
            <person name="Ferreira P."/>
            <person name="Ruiz-Duenas F.J."/>
            <person name="Held B."/>
            <person name="Canessa P."/>
            <person name="Larrondo L.F."/>
            <person name="Schmoll M."/>
            <person name="Druzhinina I.S."/>
            <person name="Kubicek C.P."/>
            <person name="Gaskell J.A."/>
            <person name="Kersten P."/>
            <person name="St John F."/>
            <person name="Glasner J."/>
            <person name="Sabat G."/>
            <person name="Splinter BonDurant S."/>
            <person name="Syed K."/>
            <person name="Yadav J."/>
            <person name="Mgbeahuruike A.C."/>
            <person name="Kovalchuk A."/>
            <person name="Asiegbu F.O."/>
            <person name="Lackner G."/>
            <person name="Hoffmeister D."/>
            <person name="Rencoret J."/>
            <person name="Gutierrez A."/>
            <person name="Sun H."/>
            <person name="Lindquist E."/>
            <person name="Barry K."/>
            <person name="Riley R."/>
            <person name="Grigoriev I.V."/>
            <person name="Henrissat B."/>
            <person name="Kues U."/>
            <person name="Berka R.M."/>
            <person name="Martinez A.T."/>
            <person name="Covert S.F."/>
            <person name="Blanchette R.A."/>
            <person name="Cullen D."/>
        </authorList>
    </citation>
    <scope>NUCLEOTIDE SEQUENCE [LARGE SCALE GENOMIC DNA]</scope>
    <source>
        <strain evidence="1 2">11061_1 CR5-6</strain>
    </source>
</reference>
<keyword evidence="2" id="KW-1185">Reference proteome</keyword>
<dbReference type="STRING" id="745531.A0A0C3SC25"/>
<feature type="non-terminal residue" evidence="1">
    <location>
        <position position="1"/>
    </location>
</feature>
<dbReference type="EMBL" id="KN840479">
    <property type="protein sequence ID" value="KIP08460.1"/>
    <property type="molecule type" value="Genomic_DNA"/>
</dbReference>
<dbReference type="AlphaFoldDB" id="A0A0C3SC25"/>
<dbReference type="Proteomes" id="UP000053257">
    <property type="component" value="Unassembled WGS sequence"/>
</dbReference>
<accession>A0A0C3SC25</accession>